<evidence type="ECO:0000313" key="3">
    <source>
        <dbReference type="Proteomes" id="UP000439903"/>
    </source>
</evidence>
<proteinExistence type="predicted"/>
<dbReference type="InterPro" id="IPR001254">
    <property type="entry name" value="Trypsin_dom"/>
</dbReference>
<dbReference type="PROSITE" id="PS00134">
    <property type="entry name" value="TRYPSIN_HIS"/>
    <property type="match status" value="1"/>
</dbReference>
<dbReference type="InterPro" id="IPR018114">
    <property type="entry name" value="TRYPSIN_HIS"/>
</dbReference>
<dbReference type="GO" id="GO:0006508">
    <property type="term" value="P:proteolysis"/>
    <property type="evidence" value="ECO:0007669"/>
    <property type="project" value="InterPro"/>
</dbReference>
<gene>
    <name evidence="2" type="ORF">F8M41_002754</name>
</gene>
<sequence>MTILKKNFIEISDNLKKYRPNFILCYIDMKLNNIVIRFHNWVKQNKDFLDSVRKYNPIFNRYRTPQHSICNQPEKIQTRIASRDINHKILNGDGIYNEVTYQRCSIGFPARNNDLFCFVTAGHCSNETKRRDIEIFLHFPWDSNQTYAELGRMVESEYIDEYDFGLIKIGENTTKLISTRIRNTDSDYAELNVDGGKILTSHGAHACKSGLMTHVTCGYVKGINTISANEVSGIYEDKVYFGKDDYEIGCAGDSGGTLFFLFTNFIKCEYKWHIQWRLRRSLFLLLILVNCLYSIK</sequence>
<dbReference type="SUPFAM" id="SSF50494">
    <property type="entry name" value="Trypsin-like serine proteases"/>
    <property type="match status" value="1"/>
</dbReference>
<evidence type="ECO:0000259" key="1">
    <source>
        <dbReference type="Pfam" id="PF00089"/>
    </source>
</evidence>
<dbReference type="AlphaFoldDB" id="A0A8H3XD36"/>
<dbReference type="OrthoDB" id="2345133at2759"/>
<keyword evidence="3" id="KW-1185">Reference proteome</keyword>
<dbReference type="InterPro" id="IPR009003">
    <property type="entry name" value="Peptidase_S1_PA"/>
</dbReference>
<organism evidence="2 3">
    <name type="scientific">Gigaspora margarita</name>
    <dbReference type="NCBI Taxonomy" id="4874"/>
    <lineage>
        <taxon>Eukaryota</taxon>
        <taxon>Fungi</taxon>
        <taxon>Fungi incertae sedis</taxon>
        <taxon>Mucoromycota</taxon>
        <taxon>Glomeromycotina</taxon>
        <taxon>Glomeromycetes</taxon>
        <taxon>Diversisporales</taxon>
        <taxon>Gigasporaceae</taxon>
        <taxon>Gigaspora</taxon>
    </lineage>
</organism>
<reference evidence="2 3" key="1">
    <citation type="journal article" date="2019" name="Environ. Microbiol.">
        <title>At the nexus of three kingdoms: the genome of the mycorrhizal fungus Gigaspora margarita provides insights into plant, endobacterial and fungal interactions.</title>
        <authorList>
            <person name="Venice F."/>
            <person name="Ghignone S."/>
            <person name="Salvioli di Fossalunga A."/>
            <person name="Amselem J."/>
            <person name="Novero M."/>
            <person name="Xianan X."/>
            <person name="Sedzielewska Toro K."/>
            <person name="Morin E."/>
            <person name="Lipzen A."/>
            <person name="Grigoriev I.V."/>
            <person name="Henrissat B."/>
            <person name="Martin F.M."/>
            <person name="Bonfante P."/>
        </authorList>
    </citation>
    <scope>NUCLEOTIDE SEQUENCE [LARGE SCALE GENOMIC DNA]</scope>
    <source>
        <strain evidence="2 3">BEG34</strain>
    </source>
</reference>
<dbReference type="Pfam" id="PF00089">
    <property type="entry name" value="Trypsin"/>
    <property type="match status" value="1"/>
</dbReference>
<dbReference type="Proteomes" id="UP000439903">
    <property type="component" value="Unassembled WGS sequence"/>
</dbReference>
<comment type="caution">
    <text evidence="2">The sequence shown here is derived from an EMBL/GenBank/DDBJ whole genome shotgun (WGS) entry which is preliminary data.</text>
</comment>
<name>A0A8H3XD36_GIGMA</name>
<dbReference type="CDD" id="cd21112">
    <property type="entry name" value="alphaLP-like"/>
    <property type="match status" value="1"/>
</dbReference>
<dbReference type="Gene3D" id="2.40.10.10">
    <property type="entry name" value="Trypsin-like serine proteases"/>
    <property type="match status" value="2"/>
</dbReference>
<dbReference type="InterPro" id="IPR043504">
    <property type="entry name" value="Peptidase_S1_PA_chymotrypsin"/>
</dbReference>
<accession>A0A8H3XD36</accession>
<dbReference type="GO" id="GO:0004252">
    <property type="term" value="F:serine-type endopeptidase activity"/>
    <property type="evidence" value="ECO:0007669"/>
    <property type="project" value="InterPro"/>
</dbReference>
<feature type="domain" description="Peptidase S1" evidence="1">
    <location>
        <begin position="118"/>
        <end position="259"/>
    </location>
</feature>
<protein>
    <recommendedName>
        <fullName evidence="1">Peptidase S1 domain-containing protein</fullName>
    </recommendedName>
</protein>
<dbReference type="EMBL" id="WTPW01001235">
    <property type="protein sequence ID" value="KAF0447707.1"/>
    <property type="molecule type" value="Genomic_DNA"/>
</dbReference>
<evidence type="ECO:0000313" key="2">
    <source>
        <dbReference type="EMBL" id="KAF0447707.1"/>
    </source>
</evidence>